<evidence type="ECO:0000256" key="3">
    <source>
        <dbReference type="ARBA" id="ARBA00022679"/>
    </source>
</evidence>
<evidence type="ECO:0000259" key="4">
    <source>
        <dbReference type="Pfam" id="PF00535"/>
    </source>
</evidence>
<dbReference type="RefSeq" id="WP_027273948.1">
    <property type="nucleotide sequence ID" value="NZ_BRLH01000002.1"/>
</dbReference>
<keyword evidence="6" id="KW-1185">Reference proteome</keyword>
<keyword evidence="3" id="KW-0808">Transferase</keyword>
<evidence type="ECO:0000256" key="2">
    <source>
        <dbReference type="ARBA" id="ARBA00022676"/>
    </source>
</evidence>
<organism evidence="5 6">
    <name type="scientific">Leminorella grimontii</name>
    <dbReference type="NCBI Taxonomy" id="82981"/>
    <lineage>
        <taxon>Bacteria</taxon>
        <taxon>Pseudomonadati</taxon>
        <taxon>Pseudomonadota</taxon>
        <taxon>Gammaproteobacteria</taxon>
        <taxon>Enterobacterales</taxon>
        <taxon>Budviciaceae</taxon>
        <taxon>Leminorella</taxon>
    </lineage>
</organism>
<dbReference type="SUPFAM" id="SSF53448">
    <property type="entry name" value="Nucleotide-diphospho-sugar transferases"/>
    <property type="match status" value="1"/>
</dbReference>
<keyword evidence="2" id="KW-0328">Glycosyltransferase</keyword>
<dbReference type="Gene3D" id="3.90.550.10">
    <property type="entry name" value="Spore Coat Polysaccharide Biosynthesis Protein SpsA, Chain A"/>
    <property type="match status" value="1"/>
</dbReference>
<protein>
    <submittedName>
        <fullName evidence="5">Rhamnosyltransferase</fullName>
    </submittedName>
</protein>
<dbReference type="Proteomes" id="UP001058124">
    <property type="component" value="Unassembled WGS sequence"/>
</dbReference>
<dbReference type="InterPro" id="IPR006446">
    <property type="entry name" value="RhaTrfase"/>
</dbReference>
<dbReference type="Pfam" id="PF00535">
    <property type="entry name" value="Glycos_transf_2"/>
    <property type="match status" value="1"/>
</dbReference>
<dbReference type="EMBL" id="BRLH01000002">
    <property type="protein sequence ID" value="GKX54996.1"/>
    <property type="molecule type" value="Genomic_DNA"/>
</dbReference>
<dbReference type="GO" id="GO:0016757">
    <property type="term" value="F:glycosyltransferase activity"/>
    <property type="evidence" value="ECO:0007669"/>
    <property type="project" value="UniProtKB-KW"/>
</dbReference>
<proteinExistence type="inferred from homology"/>
<dbReference type="NCBIfam" id="TIGR01556">
    <property type="entry name" value="rhamnosyltran"/>
    <property type="match status" value="1"/>
</dbReference>
<evidence type="ECO:0000313" key="5">
    <source>
        <dbReference type="EMBL" id="GKX54996.1"/>
    </source>
</evidence>
<evidence type="ECO:0000256" key="1">
    <source>
        <dbReference type="ARBA" id="ARBA00006739"/>
    </source>
</evidence>
<dbReference type="PANTHER" id="PTHR43179">
    <property type="entry name" value="RHAMNOSYLTRANSFERASE WBBL"/>
    <property type="match status" value="1"/>
</dbReference>
<accession>A0AAV5MYT2</accession>
<comment type="caution">
    <text evidence="5">The sequence shown here is derived from an EMBL/GenBank/DDBJ whole genome shotgun (WGS) entry which is preliminary data.</text>
</comment>
<sequence length="304" mass="34619">MTNASECIYGILVTYNPNLNELIKVLSSIQPQVDHLIIFDNGSKNSFSIADSIKFQTQVITFIQNDTNIGLADAQNIAVKMAIKSKASHILLFDQDSVIEPFFVKALLDAECELINKGESVAAVGPIFYDPISNKLYPATVYCGPFIRRIDPTDIIDATFIIASGCLIRTSVLEDIGLMKGDLFIDYIDVEWSLRAKNMGYRVFISPKAKMAHSIGDRRISVFGRQISVHSPIRRYYLLRNSFYMVRLPYVPFGYKLRESVFNFLRLLFGYFSSENRKDYLYYAYHGIKDGIRGKFGAFERIEK</sequence>
<evidence type="ECO:0000313" key="6">
    <source>
        <dbReference type="Proteomes" id="UP001058124"/>
    </source>
</evidence>
<dbReference type="AlphaFoldDB" id="A0AAV5MYT2"/>
<feature type="domain" description="Glycosyltransferase 2-like" evidence="4">
    <location>
        <begin position="11"/>
        <end position="177"/>
    </location>
</feature>
<dbReference type="CDD" id="cd02526">
    <property type="entry name" value="GT2_RfbF_like"/>
    <property type="match status" value="1"/>
</dbReference>
<dbReference type="InterPro" id="IPR029044">
    <property type="entry name" value="Nucleotide-diphossugar_trans"/>
</dbReference>
<comment type="similarity">
    <text evidence="1">Belongs to the glycosyltransferase 2 family.</text>
</comment>
<name>A0AAV5MYT2_9GAMM</name>
<dbReference type="InterPro" id="IPR001173">
    <property type="entry name" value="Glyco_trans_2-like"/>
</dbReference>
<reference evidence="5" key="1">
    <citation type="submission" date="2022-06" db="EMBL/GenBank/DDBJ databases">
        <title>Draft genome sequences of Leminorella grimontii str. JCM5902.</title>
        <authorList>
            <person name="Wakabayashi Y."/>
            <person name="Kojima K."/>
        </authorList>
    </citation>
    <scope>NUCLEOTIDE SEQUENCE</scope>
    <source>
        <strain evidence="5">JCM 5902</strain>
    </source>
</reference>
<dbReference type="PANTHER" id="PTHR43179:SF12">
    <property type="entry name" value="GALACTOFURANOSYLTRANSFERASE GLFT2"/>
    <property type="match status" value="1"/>
</dbReference>
<gene>
    <name evidence="5" type="primary">rfbQ</name>
    <name evidence="5" type="ORF">SOASR030_11080</name>
</gene>